<comment type="caution">
    <text evidence="3">The sequence shown here is derived from an EMBL/GenBank/DDBJ whole genome shotgun (WGS) entry which is preliminary data.</text>
</comment>
<dbReference type="EMBL" id="JACEFO010001608">
    <property type="protein sequence ID" value="KAF8731306.1"/>
    <property type="molecule type" value="Genomic_DNA"/>
</dbReference>
<feature type="domain" description="Alpha/beta hydrolase fold-3" evidence="2">
    <location>
        <begin position="91"/>
        <end position="314"/>
    </location>
</feature>
<evidence type="ECO:0000313" key="4">
    <source>
        <dbReference type="Proteomes" id="UP000636709"/>
    </source>
</evidence>
<reference evidence="3" key="1">
    <citation type="submission" date="2020-07" db="EMBL/GenBank/DDBJ databases">
        <title>Genome sequence and genetic diversity analysis of an under-domesticated orphan crop, white fonio (Digitaria exilis).</title>
        <authorList>
            <person name="Bennetzen J.L."/>
            <person name="Chen S."/>
            <person name="Ma X."/>
            <person name="Wang X."/>
            <person name="Yssel A.E.J."/>
            <person name="Chaluvadi S.R."/>
            <person name="Johnson M."/>
            <person name="Gangashetty P."/>
            <person name="Hamidou F."/>
            <person name="Sanogo M.D."/>
            <person name="Zwaenepoel A."/>
            <person name="Wallace J."/>
            <person name="Van De Peer Y."/>
            <person name="Van Deynze A."/>
        </authorList>
    </citation>
    <scope>NUCLEOTIDE SEQUENCE</scope>
    <source>
        <tissue evidence="3">Leaves</tissue>
    </source>
</reference>
<feature type="active site" evidence="1">
    <location>
        <position position="176"/>
    </location>
</feature>
<dbReference type="SUPFAM" id="SSF53474">
    <property type="entry name" value="alpha/beta-Hydrolases"/>
    <property type="match status" value="1"/>
</dbReference>
<dbReference type="InterPro" id="IPR029058">
    <property type="entry name" value="AB_hydrolase_fold"/>
</dbReference>
<gene>
    <name evidence="3" type="ORF">HU200_016360</name>
</gene>
<dbReference type="GO" id="GO:0016787">
    <property type="term" value="F:hydrolase activity"/>
    <property type="evidence" value="ECO:0007669"/>
    <property type="project" value="InterPro"/>
</dbReference>
<dbReference type="PANTHER" id="PTHR23024">
    <property type="entry name" value="ARYLACETAMIDE DEACETYLASE"/>
    <property type="match status" value="1"/>
</dbReference>
<protein>
    <recommendedName>
        <fullName evidence="2">Alpha/beta hydrolase fold-3 domain-containing protein</fullName>
    </recommendedName>
</protein>
<evidence type="ECO:0000259" key="2">
    <source>
        <dbReference type="Pfam" id="PF07859"/>
    </source>
</evidence>
<accession>A0A835KID4</accession>
<dbReference type="PANTHER" id="PTHR23024:SF563">
    <property type="entry name" value="OS09G0435700 PROTEIN"/>
    <property type="match status" value="1"/>
</dbReference>
<name>A0A835KID4_9POAL</name>
<dbReference type="AlphaFoldDB" id="A0A835KID4"/>
<dbReference type="PROSITE" id="PS01174">
    <property type="entry name" value="LIPASE_GDXG_SER"/>
    <property type="match status" value="1"/>
</dbReference>
<dbReference type="InterPro" id="IPR050466">
    <property type="entry name" value="Carboxylest/Gibb_receptor"/>
</dbReference>
<dbReference type="InterPro" id="IPR013094">
    <property type="entry name" value="AB_hydrolase_3"/>
</dbReference>
<evidence type="ECO:0000313" key="3">
    <source>
        <dbReference type="EMBL" id="KAF8731306.1"/>
    </source>
</evidence>
<proteinExistence type="predicted"/>
<dbReference type="Proteomes" id="UP000636709">
    <property type="component" value="Unassembled WGS sequence"/>
</dbReference>
<dbReference type="OrthoDB" id="646493at2759"/>
<organism evidence="3 4">
    <name type="scientific">Digitaria exilis</name>
    <dbReference type="NCBI Taxonomy" id="1010633"/>
    <lineage>
        <taxon>Eukaryota</taxon>
        <taxon>Viridiplantae</taxon>
        <taxon>Streptophyta</taxon>
        <taxon>Embryophyta</taxon>
        <taxon>Tracheophyta</taxon>
        <taxon>Spermatophyta</taxon>
        <taxon>Magnoliopsida</taxon>
        <taxon>Liliopsida</taxon>
        <taxon>Poales</taxon>
        <taxon>Poaceae</taxon>
        <taxon>PACMAD clade</taxon>
        <taxon>Panicoideae</taxon>
        <taxon>Panicodae</taxon>
        <taxon>Paniceae</taxon>
        <taxon>Anthephorinae</taxon>
        <taxon>Digitaria</taxon>
    </lineage>
</organism>
<keyword evidence="4" id="KW-1185">Reference proteome</keyword>
<dbReference type="Gene3D" id="3.40.50.1820">
    <property type="entry name" value="alpha/beta hydrolase"/>
    <property type="match status" value="1"/>
</dbReference>
<evidence type="ECO:0000256" key="1">
    <source>
        <dbReference type="PROSITE-ProRule" id="PRU10038"/>
    </source>
</evidence>
<dbReference type="Pfam" id="PF07859">
    <property type="entry name" value="Abhydrolase_3"/>
    <property type="match status" value="1"/>
</dbReference>
<dbReference type="InterPro" id="IPR033140">
    <property type="entry name" value="Lipase_GDXG_put_SER_AS"/>
</dbReference>
<sequence>MQHANKNCVYKYVVGDEDVDLDLYPFLRRYKDGRIERVLKSPFVPASDNPTANRGVATRDVIIDHSTGMSARLFLPSLAAAMAGNRRLPVVVYIHGGCFCTESAFCRTYHRYATSLAAAAGALVVSVEYRLAPEHPIPAAYDDAWSALRWATSPLTTDPWLATHADPRRMFLAGDSAGGNIAYHTAVRASRRRDLAVEGMVMVQPYFWGTERLPSEAASDGARTMLPAYGVDWLWPLVTAGQTGNEDPRINPTDEEVASLTSTCRRVMVAVAEKDTLRERGVRLFERVRECYDLTGTGGEVTLVESEGEDHGFHLYSPLRATSRSLMESIVHFINPTPPAPEKNADGLLHAWEGNKQSSSARTMNKTSSSTTTTQLLMLGVPSRPFRDVFGYGEDMMKQQPSCTAGPICNCMAPAYRRDTSKIIGRRGKFPPAATSNKPNYGLFKGPAAAATTLFPGGVHGIKNFF</sequence>